<gene>
    <name evidence="1" type="ORF">MtrDRAFT_AC149130g16v2</name>
</gene>
<reference evidence="1" key="1">
    <citation type="submission" date="2004-07" db="EMBL/GenBank/DDBJ databases">
        <authorList>
            <person name="Town C.D."/>
        </authorList>
    </citation>
    <scope>NUCLEOTIDE SEQUENCE</scope>
</reference>
<proteinExistence type="predicted"/>
<organism evidence="1">
    <name type="scientific">Medicago truncatula</name>
    <name type="common">Barrel medic</name>
    <name type="synonym">Medicago tribuloides</name>
    <dbReference type="NCBI Taxonomy" id="3880"/>
    <lineage>
        <taxon>Eukaryota</taxon>
        <taxon>Viridiplantae</taxon>
        <taxon>Streptophyta</taxon>
        <taxon>Embryophyta</taxon>
        <taxon>Tracheophyta</taxon>
        <taxon>Spermatophyta</taxon>
        <taxon>Magnoliopsida</taxon>
        <taxon>eudicotyledons</taxon>
        <taxon>Gunneridae</taxon>
        <taxon>Pentapetalae</taxon>
        <taxon>rosids</taxon>
        <taxon>fabids</taxon>
        <taxon>Fabales</taxon>
        <taxon>Fabaceae</taxon>
        <taxon>Papilionoideae</taxon>
        <taxon>50 kb inversion clade</taxon>
        <taxon>NPAAA clade</taxon>
        <taxon>Hologalegina</taxon>
        <taxon>IRL clade</taxon>
        <taxon>Trifolieae</taxon>
        <taxon>Medicago</taxon>
    </lineage>
</organism>
<name>Q2HUP1_MEDTR</name>
<evidence type="ECO:0000313" key="1">
    <source>
        <dbReference type="EMBL" id="ABD28622.1"/>
    </source>
</evidence>
<dbReference type="AlphaFoldDB" id="Q2HUP1"/>
<dbReference type="EMBL" id="AC149130">
    <property type="protein sequence ID" value="ABD28622.1"/>
    <property type="molecule type" value="Genomic_DNA"/>
</dbReference>
<protein>
    <submittedName>
        <fullName evidence="1">Uncharacterized protein</fullName>
    </submittedName>
</protein>
<sequence length="69" mass="7885">MTFAQALTNLCEIPSLQLPQPTLKRGSFTITILEDEYLAWIEACKHNLHSRIIWLKGATPLLFLLYALN</sequence>
<reference evidence="1" key="2">
    <citation type="submission" date="2007-03" db="EMBL/GenBank/DDBJ databases">
        <authorList>
            <consortium name="The International Medicago Genome Annotation Group"/>
        </authorList>
    </citation>
    <scope>NUCLEOTIDE SEQUENCE</scope>
</reference>
<accession>Q2HUP1</accession>